<feature type="domain" description="GST N-terminal" evidence="6">
    <location>
        <begin position="238"/>
        <end position="306"/>
    </location>
</feature>
<dbReference type="PROSITE" id="PS50405">
    <property type="entry name" value="GST_CTER"/>
    <property type="match status" value="2"/>
</dbReference>
<keyword evidence="8" id="KW-1185">Reference proteome</keyword>
<dbReference type="SFLD" id="SFLDS00019">
    <property type="entry name" value="Glutathione_Transferase_(cytos"/>
    <property type="match status" value="1"/>
</dbReference>
<dbReference type="PANTHER" id="PTHR11571">
    <property type="entry name" value="GLUTATHIONE S-TRANSFERASE"/>
    <property type="match status" value="1"/>
</dbReference>
<dbReference type="RefSeq" id="XP_014472026.1">
    <property type="nucleotide sequence ID" value="XM_014616540.1"/>
</dbReference>
<dbReference type="InterPro" id="IPR010987">
    <property type="entry name" value="Glutathione-S-Trfase_C-like"/>
</dbReference>
<evidence type="ECO:0000259" key="7">
    <source>
        <dbReference type="PROSITE" id="PS50405"/>
    </source>
</evidence>
<feature type="domain" description="GST N-terminal" evidence="6">
    <location>
        <begin position="3"/>
        <end position="81"/>
    </location>
</feature>
<sequence length="382" mass="45095">MPEKYKLTYFNATGIAEPIRYMFHYAGCTKFEDVHLNFNEWPKFKPEMPLRQLPVLEIDGKMYNQSRAIARYLAKKCNLYSDDAIEALEIDGTVDSLEDLRQALGTFYWEKEPIMKQNLKKIAFEKLPYFLDKFEEQVKRNDGHFVRGKLTWADIMYAAYTQMFTEFCGNDVNKNHPELQKLVDKVHAIPNIKAYLEKRSKEMMFIAYPARYIPQESPNFFIVLLLAGGSQGKRKNMSTYKLIYFNVTGLAESIRYMFHYGGIEFEDDRIDIADWPRQKAALANFRWKKDPVVKEKFNEIAFEKLPFCLRKFEEQVKENGGYFVRGKLSWVDFTYEAYTEYLNAFLTMDLNKDHPELKKLVDKVHALPNVKAYLEKRPKALY</sequence>
<dbReference type="Gene3D" id="3.40.30.10">
    <property type="entry name" value="Glutaredoxin"/>
    <property type="match status" value="1"/>
</dbReference>
<evidence type="ECO:0000313" key="9">
    <source>
        <dbReference type="RefSeq" id="XP_014472026.1"/>
    </source>
</evidence>
<dbReference type="AlphaFoldDB" id="A0A6P3X0Y2"/>
<proteinExistence type="inferred from homology"/>
<accession>A0A6P3X0Y2</accession>
<dbReference type="FunFam" id="3.40.30.10:FF:000035">
    <property type="entry name" value="hematopoietic prostaglandin D synthase"/>
    <property type="match status" value="1"/>
</dbReference>
<evidence type="ECO:0000256" key="3">
    <source>
        <dbReference type="ARBA" id="ARBA00022679"/>
    </source>
</evidence>
<dbReference type="GO" id="GO:0004364">
    <property type="term" value="F:glutathione transferase activity"/>
    <property type="evidence" value="ECO:0007669"/>
    <property type="project" value="UniProtKB-EC"/>
</dbReference>
<reference evidence="9" key="1">
    <citation type="submission" date="2025-08" db="UniProtKB">
        <authorList>
            <consortium name="RefSeq"/>
        </authorList>
    </citation>
    <scope>IDENTIFICATION</scope>
</reference>
<dbReference type="Pfam" id="PF02798">
    <property type="entry name" value="GST_N"/>
    <property type="match status" value="1"/>
</dbReference>
<comment type="similarity">
    <text evidence="4">Belongs to the GST superfamily. Sigma family.</text>
</comment>
<dbReference type="InterPro" id="IPR036249">
    <property type="entry name" value="Thioredoxin-like_sf"/>
</dbReference>
<comment type="subunit">
    <text evidence="1">Homodimer.</text>
</comment>
<dbReference type="OrthoDB" id="414243at2759"/>
<evidence type="ECO:0000259" key="6">
    <source>
        <dbReference type="PROSITE" id="PS50404"/>
    </source>
</evidence>
<dbReference type="SUPFAM" id="SSF47616">
    <property type="entry name" value="GST C-terminal domain-like"/>
    <property type="match status" value="2"/>
</dbReference>
<dbReference type="InterPro" id="IPR004046">
    <property type="entry name" value="GST_C"/>
</dbReference>
<comment type="catalytic activity">
    <reaction evidence="5">
        <text>RX + glutathione = an S-substituted glutathione + a halide anion + H(+)</text>
        <dbReference type="Rhea" id="RHEA:16437"/>
        <dbReference type="ChEBI" id="CHEBI:15378"/>
        <dbReference type="ChEBI" id="CHEBI:16042"/>
        <dbReference type="ChEBI" id="CHEBI:17792"/>
        <dbReference type="ChEBI" id="CHEBI:57925"/>
        <dbReference type="ChEBI" id="CHEBI:90779"/>
        <dbReference type="EC" id="2.5.1.18"/>
    </reaction>
</comment>
<dbReference type="InterPro" id="IPR050213">
    <property type="entry name" value="GST_superfamily"/>
</dbReference>
<dbReference type="Proteomes" id="UP000515204">
    <property type="component" value="Unplaced"/>
</dbReference>
<name>A0A6P3X0Y2_DINQU</name>
<evidence type="ECO:0000256" key="4">
    <source>
        <dbReference type="ARBA" id="ARBA00038317"/>
    </source>
</evidence>
<dbReference type="FunFam" id="1.20.1050.10:FF:000030">
    <property type="entry name" value="Glutathione S-transferase S1"/>
    <property type="match status" value="1"/>
</dbReference>
<dbReference type="GO" id="GO:0004602">
    <property type="term" value="F:glutathione peroxidase activity"/>
    <property type="evidence" value="ECO:0007669"/>
    <property type="project" value="UniProtKB-ARBA"/>
</dbReference>
<evidence type="ECO:0000256" key="1">
    <source>
        <dbReference type="ARBA" id="ARBA00011738"/>
    </source>
</evidence>
<dbReference type="SUPFAM" id="SSF52833">
    <property type="entry name" value="Thioredoxin-like"/>
    <property type="match status" value="2"/>
</dbReference>
<dbReference type="PANTHER" id="PTHR11571:SF224">
    <property type="entry name" value="HEMATOPOIETIC PROSTAGLANDIN D SYNTHASE"/>
    <property type="match status" value="1"/>
</dbReference>
<dbReference type="SFLD" id="SFLDG00363">
    <property type="entry name" value="AMPS_(cytGST):_Alpha-__Mu-__Pi"/>
    <property type="match status" value="1"/>
</dbReference>
<evidence type="ECO:0000256" key="2">
    <source>
        <dbReference type="ARBA" id="ARBA00012452"/>
    </source>
</evidence>
<dbReference type="GO" id="GO:0006749">
    <property type="term" value="P:glutathione metabolic process"/>
    <property type="evidence" value="ECO:0007669"/>
    <property type="project" value="TreeGrafter"/>
</dbReference>
<evidence type="ECO:0000313" key="8">
    <source>
        <dbReference type="Proteomes" id="UP000515204"/>
    </source>
</evidence>
<dbReference type="PROSITE" id="PS50404">
    <property type="entry name" value="GST_NTER"/>
    <property type="match status" value="2"/>
</dbReference>
<dbReference type="GeneID" id="106743047"/>
<dbReference type="InterPro" id="IPR004045">
    <property type="entry name" value="Glutathione_S-Trfase_N"/>
</dbReference>
<dbReference type="EC" id="2.5.1.18" evidence="2"/>
<dbReference type="CDD" id="cd03192">
    <property type="entry name" value="GST_C_Sigma_like"/>
    <property type="match status" value="2"/>
</dbReference>
<dbReference type="Gene3D" id="1.20.1050.10">
    <property type="match status" value="2"/>
</dbReference>
<dbReference type="CDD" id="cd03039">
    <property type="entry name" value="GST_N_Sigma_like"/>
    <property type="match status" value="2"/>
</dbReference>
<gene>
    <name evidence="9" type="primary">LOC106743047</name>
</gene>
<organism evidence="8 9">
    <name type="scientific">Dinoponera quadriceps</name>
    <name type="common">South American ant</name>
    <dbReference type="NCBI Taxonomy" id="609295"/>
    <lineage>
        <taxon>Eukaryota</taxon>
        <taxon>Metazoa</taxon>
        <taxon>Ecdysozoa</taxon>
        <taxon>Arthropoda</taxon>
        <taxon>Hexapoda</taxon>
        <taxon>Insecta</taxon>
        <taxon>Pterygota</taxon>
        <taxon>Neoptera</taxon>
        <taxon>Endopterygota</taxon>
        <taxon>Hymenoptera</taxon>
        <taxon>Apocrita</taxon>
        <taxon>Aculeata</taxon>
        <taxon>Formicoidea</taxon>
        <taxon>Formicidae</taxon>
        <taxon>Ponerinae</taxon>
        <taxon>Ponerini</taxon>
        <taxon>Dinoponera</taxon>
    </lineage>
</organism>
<protein>
    <recommendedName>
        <fullName evidence="2">glutathione transferase</fullName>
        <ecNumber evidence="2">2.5.1.18</ecNumber>
    </recommendedName>
</protein>
<dbReference type="Pfam" id="PF14497">
    <property type="entry name" value="GST_C_3"/>
    <property type="match status" value="2"/>
</dbReference>
<feature type="domain" description="GST C-terminal" evidence="7">
    <location>
        <begin position="252"/>
        <end position="382"/>
    </location>
</feature>
<dbReference type="InterPro" id="IPR040079">
    <property type="entry name" value="Glutathione_S-Trfase"/>
</dbReference>
<dbReference type="InterPro" id="IPR036282">
    <property type="entry name" value="Glutathione-S-Trfase_C_sf"/>
</dbReference>
<keyword evidence="3" id="KW-0808">Transferase</keyword>
<feature type="domain" description="GST C-terminal" evidence="7">
    <location>
        <begin position="83"/>
        <end position="210"/>
    </location>
</feature>
<dbReference type="SFLD" id="SFLDG01205">
    <property type="entry name" value="AMPS.1"/>
    <property type="match status" value="1"/>
</dbReference>
<evidence type="ECO:0000256" key="5">
    <source>
        <dbReference type="ARBA" id="ARBA00047960"/>
    </source>
</evidence>
<dbReference type="KEGG" id="dqu:106743047"/>